<feature type="region of interest" description="Disordered" evidence="10">
    <location>
        <begin position="74"/>
        <end position="97"/>
    </location>
</feature>
<name>A0A9N9WUR5_9DIPT</name>
<comment type="function">
    <text evidence="9">Component of the signal peptidase complex (SPC) which catalyzes the cleavage of N-terminal signal sequences from nascent proteins as they are translocated into the lumen of the endoplasmic reticulum. Dispensable for SPC enzymatic activity.</text>
</comment>
<evidence type="ECO:0000256" key="4">
    <source>
        <dbReference type="ARBA" id="ARBA00022692"/>
    </source>
</evidence>
<dbReference type="PANTHER" id="PTHR13202:SF0">
    <property type="entry name" value="SIGNAL PEPTIDASE COMPLEX SUBUNIT 1"/>
    <property type="match status" value="1"/>
</dbReference>
<keyword evidence="5" id="KW-0256">Endoplasmic reticulum</keyword>
<dbReference type="GO" id="GO:0045047">
    <property type="term" value="P:protein targeting to ER"/>
    <property type="evidence" value="ECO:0007669"/>
    <property type="project" value="TreeGrafter"/>
</dbReference>
<evidence type="ECO:0000256" key="2">
    <source>
        <dbReference type="ARBA" id="ARBA00005245"/>
    </source>
</evidence>
<dbReference type="PANTHER" id="PTHR13202">
    <property type="entry name" value="MICROSOMAL SIGNAL PEPTIDASE 12 KDA SUBUNIT"/>
    <property type="match status" value="1"/>
</dbReference>
<keyword evidence="6 11" id="KW-1133">Transmembrane helix</keyword>
<evidence type="ECO:0000256" key="1">
    <source>
        <dbReference type="ARBA" id="ARBA00004477"/>
    </source>
</evidence>
<organism evidence="12 13">
    <name type="scientific">Chironomus riparius</name>
    <dbReference type="NCBI Taxonomy" id="315576"/>
    <lineage>
        <taxon>Eukaryota</taxon>
        <taxon>Metazoa</taxon>
        <taxon>Ecdysozoa</taxon>
        <taxon>Arthropoda</taxon>
        <taxon>Hexapoda</taxon>
        <taxon>Insecta</taxon>
        <taxon>Pterygota</taxon>
        <taxon>Neoptera</taxon>
        <taxon>Endopterygota</taxon>
        <taxon>Diptera</taxon>
        <taxon>Nematocera</taxon>
        <taxon>Chironomoidea</taxon>
        <taxon>Chironomidae</taxon>
        <taxon>Chironominae</taxon>
        <taxon>Chironomus</taxon>
    </lineage>
</organism>
<accession>A0A9N9WUR5</accession>
<gene>
    <name evidence="12" type="ORF">CHIRRI_LOCUS12816</name>
</gene>
<protein>
    <recommendedName>
        <fullName evidence="3">Signal peptidase complex subunit 1</fullName>
    </recommendedName>
    <alternativeName>
        <fullName evidence="8">Microsomal signal peptidase 12 kDa subunit</fullName>
    </alternativeName>
</protein>
<evidence type="ECO:0000313" key="13">
    <source>
        <dbReference type="Proteomes" id="UP001153620"/>
    </source>
</evidence>
<dbReference type="Pfam" id="PF06645">
    <property type="entry name" value="SPC12"/>
    <property type="match status" value="1"/>
</dbReference>
<dbReference type="GO" id="GO:0005787">
    <property type="term" value="C:signal peptidase complex"/>
    <property type="evidence" value="ECO:0007669"/>
    <property type="project" value="InterPro"/>
</dbReference>
<keyword evidence="4 11" id="KW-0812">Transmembrane</keyword>
<keyword evidence="7 11" id="KW-0472">Membrane</keyword>
<dbReference type="OrthoDB" id="263893at2759"/>
<feature type="transmembrane region" description="Helical" evidence="11">
    <location>
        <begin position="20"/>
        <end position="39"/>
    </location>
</feature>
<dbReference type="AlphaFoldDB" id="A0A9N9WUR5"/>
<comment type="similarity">
    <text evidence="2">Belongs to the SPCS1 family.</text>
</comment>
<reference evidence="12" key="2">
    <citation type="submission" date="2022-10" db="EMBL/GenBank/DDBJ databases">
        <authorList>
            <consortium name="ENA_rothamsted_submissions"/>
            <consortium name="culmorum"/>
            <person name="King R."/>
        </authorList>
    </citation>
    <scope>NUCLEOTIDE SEQUENCE</scope>
</reference>
<dbReference type="GO" id="GO:0006465">
    <property type="term" value="P:signal peptide processing"/>
    <property type="evidence" value="ECO:0007669"/>
    <property type="project" value="InterPro"/>
</dbReference>
<feature type="transmembrane region" description="Helical" evidence="11">
    <location>
        <begin position="45"/>
        <end position="67"/>
    </location>
</feature>
<keyword evidence="13" id="KW-1185">Reference proteome</keyword>
<dbReference type="InterPro" id="IPR009542">
    <property type="entry name" value="Spc1/SPCS1"/>
</dbReference>
<sequence>MMFNVQTHMDFEGQAKAEKISRLIITLFGFVGLIFGAVIQQFSQTIYILAAGFVLALLITIPPYPLYRKKPLNWQKSRSQSSSESTEASSSKKTKQK</sequence>
<evidence type="ECO:0000256" key="8">
    <source>
        <dbReference type="ARBA" id="ARBA00032913"/>
    </source>
</evidence>
<proteinExistence type="inferred from homology"/>
<evidence type="ECO:0000256" key="9">
    <source>
        <dbReference type="ARBA" id="ARBA00045204"/>
    </source>
</evidence>
<comment type="subcellular location">
    <subcellularLocation>
        <location evidence="1">Endoplasmic reticulum membrane</location>
        <topology evidence="1">Multi-pass membrane protein</topology>
    </subcellularLocation>
</comment>
<reference evidence="12" key="1">
    <citation type="submission" date="2022-01" db="EMBL/GenBank/DDBJ databases">
        <authorList>
            <person name="King R."/>
        </authorList>
    </citation>
    <scope>NUCLEOTIDE SEQUENCE</scope>
</reference>
<evidence type="ECO:0000256" key="10">
    <source>
        <dbReference type="SAM" id="MobiDB-lite"/>
    </source>
</evidence>
<evidence type="ECO:0000256" key="7">
    <source>
        <dbReference type="ARBA" id="ARBA00023136"/>
    </source>
</evidence>
<evidence type="ECO:0000313" key="12">
    <source>
        <dbReference type="EMBL" id="CAG9809999.1"/>
    </source>
</evidence>
<dbReference type="EMBL" id="OU895879">
    <property type="protein sequence ID" value="CAG9809999.1"/>
    <property type="molecule type" value="Genomic_DNA"/>
</dbReference>
<evidence type="ECO:0000256" key="11">
    <source>
        <dbReference type="SAM" id="Phobius"/>
    </source>
</evidence>
<evidence type="ECO:0000256" key="6">
    <source>
        <dbReference type="ARBA" id="ARBA00022989"/>
    </source>
</evidence>
<evidence type="ECO:0000256" key="3">
    <source>
        <dbReference type="ARBA" id="ARBA00017059"/>
    </source>
</evidence>
<dbReference type="Proteomes" id="UP001153620">
    <property type="component" value="Chromosome 3"/>
</dbReference>
<evidence type="ECO:0000256" key="5">
    <source>
        <dbReference type="ARBA" id="ARBA00022824"/>
    </source>
</evidence>
<feature type="compositionally biased region" description="Low complexity" evidence="10">
    <location>
        <begin position="76"/>
        <end position="91"/>
    </location>
</feature>